<evidence type="ECO:0008006" key="3">
    <source>
        <dbReference type="Google" id="ProtNLM"/>
    </source>
</evidence>
<dbReference type="SUPFAM" id="SSF50475">
    <property type="entry name" value="FMN-binding split barrel"/>
    <property type="match status" value="1"/>
</dbReference>
<name>A0A124DZM7_9MYCO</name>
<proteinExistence type="predicted"/>
<comment type="caution">
    <text evidence="1">The sequence shown here is derived from an EMBL/GenBank/DDBJ whole genome shotgun (WGS) entry which is preliminary data.</text>
</comment>
<dbReference type="OrthoDB" id="116031at2"/>
<dbReference type="PANTHER" id="PTHR34071:SF2">
    <property type="entry name" value="FLAVIN-NUCLEOTIDE-BINDING PROTEIN"/>
    <property type="match status" value="1"/>
</dbReference>
<dbReference type="PANTHER" id="PTHR34071">
    <property type="entry name" value="5-NITROIMIDAZOLE ANTIBIOTICS RESISTANCE PROTEIN, NIMA-FAMILY-RELATED PROTEIN-RELATED"/>
    <property type="match status" value="1"/>
</dbReference>
<reference evidence="2" key="1">
    <citation type="journal article" date="2016" name="Genome Announc.">
        <title>Draft Genome Sequences of Five Rapidly Growing Mycobacterium Species, M. thermoresistibile, M. fortuitum subsp. acetamidolyticum, M. canariasense, M. brisbanense, and M. novocastrense.</title>
        <authorList>
            <person name="Katahira K."/>
            <person name="Ogura Y."/>
            <person name="Gotoh Y."/>
            <person name="Hayashi T."/>
        </authorList>
    </citation>
    <scope>NUCLEOTIDE SEQUENCE [LARGE SCALE GENOMIC DNA]</scope>
    <source>
        <strain evidence="2">JCM15654</strain>
    </source>
</reference>
<dbReference type="EMBL" id="BCSX01000020">
    <property type="protein sequence ID" value="GAS87885.1"/>
    <property type="molecule type" value="Genomic_DNA"/>
</dbReference>
<accession>A0A124DZM7</accession>
<keyword evidence="2" id="KW-1185">Reference proteome</keyword>
<dbReference type="Gene3D" id="2.30.110.10">
    <property type="entry name" value="Electron Transport, Fmn-binding Protein, Chain A"/>
    <property type="match status" value="1"/>
</dbReference>
<dbReference type="InterPro" id="IPR012349">
    <property type="entry name" value="Split_barrel_FMN-bd"/>
</dbReference>
<dbReference type="InterPro" id="IPR024747">
    <property type="entry name" value="Pyridox_Oxase-rel"/>
</dbReference>
<gene>
    <name evidence="1" type="ORF">RMCB_1981</name>
</gene>
<dbReference type="AlphaFoldDB" id="A0A124DZM7"/>
<dbReference type="Pfam" id="PF12900">
    <property type="entry name" value="Pyridox_ox_2"/>
    <property type="match status" value="1"/>
</dbReference>
<protein>
    <recommendedName>
        <fullName evidence="3">Pyridoxamine 5'-phosphate oxidase family protein</fullName>
    </recommendedName>
</protein>
<reference evidence="2" key="2">
    <citation type="submission" date="2016-02" db="EMBL/GenBank/DDBJ databases">
        <title>Draft genome sequence of five rapidly growing Mycobacterium species.</title>
        <authorList>
            <person name="Katahira K."/>
            <person name="Gotou Y."/>
            <person name="Iida K."/>
            <person name="Ogura Y."/>
            <person name="Hayashi T."/>
        </authorList>
    </citation>
    <scope>NUCLEOTIDE SEQUENCE [LARGE SCALE GENOMIC DNA]</scope>
    <source>
        <strain evidence="2">JCM15654</strain>
    </source>
</reference>
<dbReference type="Proteomes" id="UP000069620">
    <property type="component" value="Unassembled WGS sequence"/>
</dbReference>
<dbReference type="STRING" id="146020.RMCB_1981"/>
<evidence type="ECO:0000313" key="2">
    <source>
        <dbReference type="Proteomes" id="UP000069620"/>
    </source>
</evidence>
<evidence type="ECO:0000313" key="1">
    <source>
        <dbReference type="EMBL" id="GAS87885.1"/>
    </source>
</evidence>
<sequence>MEKLTRKEGRQSTERAALEEFLDGQWWGVLTMGSVQRRDGRTRPLAVPTLFVRHEDRILMHGSTGAGALGANATTTSAAFCVTAMDALVVAHSTFDSSVHYRSAVLYGDLQAARREERAMLLDRFSDLLLPGRTAEVRGMTQKEVAATNVVAMTITDGDWVYKVNDGPVKEPDEDTDAWAGTVPFVVNYGTPQRASWSSAELPDSVRTLVESGRRSERISSAPV</sequence>
<organism evidence="1 2">
    <name type="scientific">Mycolicibacterium brisbanense</name>
    <dbReference type="NCBI Taxonomy" id="146020"/>
    <lineage>
        <taxon>Bacteria</taxon>
        <taxon>Bacillati</taxon>
        <taxon>Actinomycetota</taxon>
        <taxon>Actinomycetes</taxon>
        <taxon>Mycobacteriales</taxon>
        <taxon>Mycobacteriaceae</taxon>
        <taxon>Mycolicibacterium</taxon>
    </lineage>
</organism>
<dbReference type="RefSeq" id="WP_029369925.1">
    <property type="nucleotide sequence ID" value="NZ_BCSX01000020.1"/>
</dbReference>